<dbReference type="Pfam" id="PF20434">
    <property type="entry name" value="BD-FAE"/>
    <property type="match status" value="1"/>
</dbReference>
<dbReference type="InterPro" id="IPR050300">
    <property type="entry name" value="GDXG_lipolytic_enzyme"/>
</dbReference>
<dbReference type="PANTHER" id="PTHR48081:SF13">
    <property type="entry name" value="ALPHA_BETA HYDROLASE"/>
    <property type="match status" value="1"/>
</dbReference>
<dbReference type="InterPro" id="IPR029058">
    <property type="entry name" value="AB_hydrolase_fold"/>
</dbReference>
<dbReference type="EC" id="3.1.1.-" evidence="4"/>
<reference evidence="5" key="1">
    <citation type="submission" date="2016-12" db="EMBL/GenBank/DDBJ databases">
        <title>Comparative genomics of four Isosphaeraceae planctomycetes: a common pool of plasmids and glycoside hydrolase genes.</title>
        <authorList>
            <person name="Ivanova A."/>
        </authorList>
    </citation>
    <scope>NUCLEOTIDE SEQUENCE [LARGE SCALE GENOMIC DNA]</scope>
    <source>
        <strain evidence="5">PX4</strain>
    </source>
</reference>
<dbReference type="EMBL" id="CP019082">
    <property type="protein sequence ID" value="APW64045.1"/>
    <property type="molecule type" value="Genomic_DNA"/>
</dbReference>
<keyword evidence="5" id="KW-1185">Reference proteome</keyword>
<proteinExistence type="predicted"/>
<feature type="chain" id="PRO_5013137960" evidence="2">
    <location>
        <begin position="21"/>
        <end position="329"/>
    </location>
</feature>
<evidence type="ECO:0000256" key="1">
    <source>
        <dbReference type="ARBA" id="ARBA00022801"/>
    </source>
</evidence>
<dbReference type="Gene3D" id="3.40.50.1820">
    <property type="entry name" value="alpha/beta hydrolase"/>
    <property type="match status" value="1"/>
</dbReference>
<evidence type="ECO:0000313" key="4">
    <source>
        <dbReference type="EMBL" id="APW64045.1"/>
    </source>
</evidence>
<sequence>MTRVTMIVLNLFLAFGLFQAAPSRADEPGFDRKEDVIYGRKYGTALTLDVLTPKANAKGVGVIFMVSGGFVSSHEAIQPVFFKPFLDHGYTVFAVVHGCQPRFQVPEIIEDVNRAVRFIRHHAKDYKIDPDRLGVYGASAGGHLSLMLGTAGKAGDPSAKDPVDRESSRVQAVACFFPPTDWLNFGEPGKERLRATDFEPQFSAAFDYRKPDEKTGLWLPIDDPDTRREIARATSPITHVTPDDPPTLLIHGDADTLVSIQQSESFEKKLRETGVESRLIVKKGSGHGWVGLDKDLDTFVEWFDQHLAKPAAAKAAQAAPAGAVEKRPG</sequence>
<accession>A0A1U7CYN4</accession>
<dbReference type="KEGG" id="pbor:BSF38_05634"/>
<dbReference type="GO" id="GO:0016787">
    <property type="term" value="F:hydrolase activity"/>
    <property type="evidence" value="ECO:0007669"/>
    <property type="project" value="UniProtKB-KW"/>
</dbReference>
<evidence type="ECO:0000313" key="5">
    <source>
        <dbReference type="Proteomes" id="UP000186309"/>
    </source>
</evidence>
<protein>
    <submittedName>
        <fullName evidence="4">Acetyl esterase</fullName>
        <ecNumber evidence="4">3.1.1.-</ecNumber>
    </submittedName>
</protein>
<keyword evidence="1 4" id="KW-0378">Hydrolase</keyword>
<name>A0A1U7CYN4_9BACT</name>
<dbReference type="AlphaFoldDB" id="A0A1U7CYN4"/>
<evidence type="ECO:0000259" key="3">
    <source>
        <dbReference type="Pfam" id="PF20434"/>
    </source>
</evidence>
<gene>
    <name evidence="4" type="primary">aes</name>
    <name evidence="4" type="ORF">BSF38_05634</name>
</gene>
<dbReference type="Proteomes" id="UP000186309">
    <property type="component" value="Chromosome"/>
</dbReference>
<feature type="domain" description="BD-FAE-like" evidence="3">
    <location>
        <begin position="48"/>
        <end position="270"/>
    </location>
</feature>
<dbReference type="InterPro" id="IPR049492">
    <property type="entry name" value="BD-FAE-like_dom"/>
</dbReference>
<dbReference type="OrthoDB" id="265201at2"/>
<dbReference type="PANTHER" id="PTHR48081">
    <property type="entry name" value="AB HYDROLASE SUPERFAMILY PROTEIN C4A8.06C"/>
    <property type="match status" value="1"/>
</dbReference>
<dbReference type="SUPFAM" id="SSF53474">
    <property type="entry name" value="alpha/beta-Hydrolases"/>
    <property type="match status" value="1"/>
</dbReference>
<dbReference type="STRING" id="1387353.BSF38_05634"/>
<keyword evidence="2" id="KW-0732">Signal</keyword>
<evidence type="ECO:0000256" key="2">
    <source>
        <dbReference type="SAM" id="SignalP"/>
    </source>
</evidence>
<feature type="signal peptide" evidence="2">
    <location>
        <begin position="1"/>
        <end position="20"/>
    </location>
</feature>
<organism evidence="4 5">
    <name type="scientific">Paludisphaera borealis</name>
    <dbReference type="NCBI Taxonomy" id="1387353"/>
    <lineage>
        <taxon>Bacteria</taxon>
        <taxon>Pseudomonadati</taxon>
        <taxon>Planctomycetota</taxon>
        <taxon>Planctomycetia</taxon>
        <taxon>Isosphaerales</taxon>
        <taxon>Isosphaeraceae</taxon>
        <taxon>Paludisphaera</taxon>
    </lineage>
</organism>